<organism evidence="6 7">
    <name type="scientific">Prorocentrum cordatum</name>
    <dbReference type="NCBI Taxonomy" id="2364126"/>
    <lineage>
        <taxon>Eukaryota</taxon>
        <taxon>Sar</taxon>
        <taxon>Alveolata</taxon>
        <taxon>Dinophyceae</taxon>
        <taxon>Prorocentrales</taxon>
        <taxon>Prorocentraceae</taxon>
        <taxon>Prorocentrum</taxon>
    </lineage>
</organism>
<dbReference type="Gene3D" id="3.30.830.10">
    <property type="entry name" value="Metalloenzyme, LuxS/M16 peptidase-like"/>
    <property type="match status" value="3"/>
</dbReference>
<accession>A0ABN9TMU0</accession>
<feature type="domain" description="Coenzyme PQQ synthesis protein F-like C-terminal lobe" evidence="5">
    <location>
        <begin position="838"/>
        <end position="937"/>
    </location>
</feature>
<feature type="compositionally biased region" description="Basic residues" evidence="2">
    <location>
        <begin position="119"/>
        <end position="133"/>
    </location>
</feature>
<gene>
    <name evidence="6" type="ORF">PCOR1329_LOCUS40602</name>
</gene>
<sequence>AAGGQLGRQEAEGRLRLQRPGGLLQRPARAGARASRTTASTCSSSAAGSTPGKPCSRSFSPRTAATRTPTPSASTRATTSRSTARPCTPRWTCSRSCCTSHCSPRTAPRASWRPSSPSSRRRSIRTARGRRRSSPPWPGATTPGRCSAGATCRASGTSRPARASACTRSCGPSTRSTTSPAACGCASSRRAWTPCRRPSCRASQTLTVAACPGVGDLDFAACGLPLAPGQLPRLLRVRPIRDTHSLTLTWQLPPSLAHYSSKPAGYSTHCLGDEGRGSVLSFLKDEGLATELSAGSGGDNFSNSSNSEVFNVEIALTELGMQQWPAVASVVFQYLKMLRDYGERLPDWPHEEQKLVAQMSFRFLQEKDPCDLVQELSERMLPLYRHRPEHLLVGPWLHEGFEVALIRSILGQLTVRQCFVMLLSSSFGRTSAEGGSEDGEAGGGAGAGADAKRQRVDTPDALPVARRLDPLFDAAAAAGDMKVEPRFGTEYWDCELDGGVLREWEDAAPSSRLHVPRPSEFIATDFQILPRDDTGESACAPLLQRAPATEGFPVPSERLLPEPQRLWPGADRAPLEAWHLNCAAQFNQPRSEVWLKVTCPHYAFDPKNARKEVLMQLYVCCLRDSLNETTYPASQARLHCSVNGASHGLTIYAGGFSQKLLKLVERVLVDLPLEDYFERGLRRLGAQKEQLLRDYKNSWLKPTSHCSALRRLLLMPSCIRPERLERELASSTVQELREFTAGLLAKTGCTLLAAGNTPRGELQSWAEACVSQRLRPEAQPLVELDVVQLERGKTVVLLETALDATQKNSALEVYWQLPGRDGLHWDEGRSKLRAVLELLEEVMSEPLFDSLRTKQQLGYSVSCMQRDSDGVLGFTVTILSAVKRPPVLLDRVEDFLDEFSKKLQDIPAEKFAAHIVALGSRWMEPKRTLSEVQSACWSEVTCGSPVFDRTERDTAVLGTVTREDVADFFAQRPRCAPPRPGAGRPSSCAARRSCTPGPGCTRRAAESPRP</sequence>
<proteinExistence type="predicted"/>
<dbReference type="Proteomes" id="UP001189429">
    <property type="component" value="Unassembled WGS sequence"/>
</dbReference>
<feature type="domain" description="Peptidase M16 middle/third" evidence="4">
    <location>
        <begin position="481"/>
        <end position="722"/>
    </location>
</feature>
<protein>
    <submittedName>
        <fullName evidence="6">Uncharacterized protein</fullName>
    </submittedName>
</protein>
<feature type="region of interest" description="Disordered" evidence="2">
    <location>
        <begin position="1"/>
        <end position="148"/>
    </location>
</feature>
<dbReference type="InterPro" id="IPR032632">
    <property type="entry name" value="Peptidase_M16_M"/>
</dbReference>
<dbReference type="InterPro" id="IPR011249">
    <property type="entry name" value="Metalloenz_LuxS/M16"/>
</dbReference>
<dbReference type="PANTHER" id="PTHR43690:SF18">
    <property type="entry name" value="INSULIN-DEGRADING ENZYME-RELATED"/>
    <property type="match status" value="1"/>
</dbReference>
<dbReference type="PANTHER" id="PTHR43690">
    <property type="entry name" value="NARDILYSIN"/>
    <property type="match status" value="1"/>
</dbReference>
<feature type="region of interest" description="Disordered" evidence="2">
    <location>
        <begin position="431"/>
        <end position="455"/>
    </location>
</feature>
<evidence type="ECO:0000313" key="6">
    <source>
        <dbReference type="EMBL" id="CAK0847367.1"/>
    </source>
</evidence>
<feature type="non-terminal residue" evidence="6">
    <location>
        <position position="1"/>
    </location>
</feature>
<dbReference type="SUPFAM" id="SSF63411">
    <property type="entry name" value="LuxS/MPP-like metallohydrolase"/>
    <property type="match status" value="3"/>
</dbReference>
<keyword evidence="1" id="KW-0479">Metal-binding</keyword>
<evidence type="ECO:0000256" key="1">
    <source>
        <dbReference type="ARBA" id="ARBA00022723"/>
    </source>
</evidence>
<dbReference type="EMBL" id="CAUYUJ010014895">
    <property type="protein sequence ID" value="CAK0847367.1"/>
    <property type="molecule type" value="Genomic_DNA"/>
</dbReference>
<evidence type="ECO:0000259" key="4">
    <source>
        <dbReference type="Pfam" id="PF16187"/>
    </source>
</evidence>
<dbReference type="Pfam" id="PF16187">
    <property type="entry name" value="Peptidase_M16_M"/>
    <property type="match status" value="2"/>
</dbReference>
<evidence type="ECO:0000256" key="2">
    <source>
        <dbReference type="SAM" id="MobiDB-lite"/>
    </source>
</evidence>
<dbReference type="InterPro" id="IPR050626">
    <property type="entry name" value="Peptidase_M16"/>
</dbReference>
<feature type="non-terminal residue" evidence="6">
    <location>
        <position position="1010"/>
    </location>
</feature>
<name>A0ABN9TMU0_9DINO</name>
<evidence type="ECO:0000259" key="3">
    <source>
        <dbReference type="Pfam" id="PF05193"/>
    </source>
</evidence>
<feature type="compositionally biased region" description="Low complexity" evidence="2">
    <location>
        <begin position="101"/>
        <end position="118"/>
    </location>
</feature>
<dbReference type="Pfam" id="PF05193">
    <property type="entry name" value="Peptidase_M16_C"/>
    <property type="match status" value="1"/>
</dbReference>
<feature type="region of interest" description="Disordered" evidence="2">
    <location>
        <begin position="971"/>
        <end position="1010"/>
    </location>
</feature>
<feature type="compositionally biased region" description="Low complexity" evidence="2">
    <location>
        <begin position="18"/>
        <end position="52"/>
    </location>
</feature>
<dbReference type="InterPro" id="IPR054734">
    <property type="entry name" value="PqqF-like_C_4"/>
</dbReference>
<feature type="compositionally biased region" description="Low complexity" evidence="2">
    <location>
        <begin position="60"/>
        <end position="94"/>
    </location>
</feature>
<feature type="domain" description="Peptidase M16 middle/third" evidence="4">
    <location>
        <begin position="361"/>
        <end position="427"/>
    </location>
</feature>
<evidence type="ECO:0000259" key="5">
    <source>
        <dbReference type="Pfam" id="PF22456"/>
    </source>
</evidence>
<feature type="domain" description="Peptidase M16 C-terminal" evidence="3">
    <location>
        <begin position="237"/>
        <end position="342"/>
    </location>
</feature>
<dbReference type="Pfam" id="PF22456">
    <property type="entry name" value="PqqF-like_C_4"/>
    <property type="match status" value="1"/>
</dbReference>
<reference evidence="6" key="1">
    <citation type="submission" date="2023-10" db="EMBL/GenBank/DDBJ databases">
        <authorList>
            <person name="Chen Y."/>
            <person name="Shah S."/>
            <person name="Dougan E. K."/>
            <person name="Thang M."/>
            <person name="Chan C."/>
        </authorList>
    </citation>
    <scope>NUCLEOTIDE SEQUENCE [LARGE SCALE GENOMIC DNA]</scope>
</reference>
<dbReference type="InterPro" id="IPR007863">
    <property type="entry name" value="Peptidase_M16_C"/>
</dbReference>
<keyword evidence="7" id="KW-1185">Reference proteome</keyword>
<evidence type="ECO:0000313" key="7">
    <source>
        <dbReference type="Proteomes" id="UP001189429"/>
    </source>
</evidence>
<comment type="caution">
    <text evidence="6">The sequence shown here is derived from an EMBL/GenBank/DDBJ whole genome shotgun (WGS) entry which is preliminary data.</text>
</comment>